<evidence type="ECO:0000313" key="2">
    <source>
        <dbReference type="Proteomes" id="UP000705230"/>
    </source>
</evidence>
<dbReference type="Proteomes" id="UP000705230">
    <property type="component" value="Unassembled WGS sequence"/>
</dbReference>
<accession>A0A937JEF0</accession>
<dbReference type="PANTHER" id="PTHR47017:SF1">
    <property type="entry name" value="ACYL-COA"/>
    <property type="match status" value="1"/>
</dbReference>
<dbReference type="Gene3D" id="3.40.630.30">
    <property type="match status" value="1"/>
</dbReference>
<comment type="caution">
    <text evidence="1">The sequence shown here is derived from an EMBL/GenBank/DDBJ whole genome shotgun (WGS) entry which is preliminary data.</text>
</comment>
<reference evidence="1" key="1">
    <citation type="submission" date="2020-10" db="EMBL/GenBank/DDBJ databases">
        <title>Microbiome of the Black Sea water column analyzed by genome centric metagenomics.</title>
        <authorList>
            <person name="Cabello-Yeves P.J."/>
            <person name="Callieri C."/>
            <person name="Picazo A."/>
            <person name="Mehrshad M."/>
            <person name="Haro-Moreno J.M."/>
            <person name="Roda-Garcia J."/>
            <person name="Dzembekova N."/>
            <person name="Slabakova V."/>
            <person name="Slabakova N."/>
            <person name="Moncheva S."/>
            <person name="Rodriguez-Valera F."/>
        </authorList>
    </citation>
    <scope>NUCLEOTIDE SEQUENCE</scope>
    <source>
        <strain evidence="1">BS30m-G43</strain>
    </source>
</reference>
<dbReference type="PANTHER" id="PTHR47017">
    <property type="entry name" value="ACYL-COA"/>
    <property type="match status" value="1"/>
</dbReference>
<sequence>MTAIIKNSIEEISEEHFLELSANVSSPFMHYQFLHALEKSKSACIENGWEPAHFTKTEKDKIIGFVPLYKKYNSSGEFVFDHSWAHALEQAGRKYYPKLLTAIPFTPCKGERIIGKDELARNELIHDIKKYMAVEGIESWHILYPNEETGSFLKNHDFIERLGCRFVWKNRNFSDFDNFLEIFTARQRKTIKAERKKIFNAKISFRIIEGSEITLNDWDIFYKLYSQTYMDRWQKPYLEKNFFKHIGSKTASCHPILFFAIQDNEVIGGSLCFKNKDTLFGRHWGSIKNIDCLHFEACYYQGIDYCISNNLDYFDPGIQGEHKIRRGFEPELSSSFHYFLKDDLGKAISDFCFKESKNILQYKKSCEEYTPIKKEYRIKS</sequence>
<dbReference type="SUPFAM" id="SSF55729">
    <property type="entry name" value="Acyl-CoA N-acyltransferases (Nat)"/>
    <property type="match status" value="1"/>
</dbReference>
<dbReference type="Pfam" id="PF04339">
    <property type="entry name" value="FemAB_like"/>
    <property type="match status" value="1"/>
</dbReference>
<gene>
    <name evidence="1" type="ORF">ISR29_03425</name>
</gene>
<name>A0A937JEF0_9GAMM</name>
<dbReference type="InterPro" id="IPR016181">
    <property type="entry name" value="Acyl_CoA_acyltransferase"/>
</dbReference>
<dbReference type="InterPro" id="IPR007434">
    <property type="entry name" value="FemAB-like"/>
</dbReference>
<protein>
    <submittedName>
        <fullName evidence="1">N-acetyltransferase</fullName>
    </submittedName>
</protein>
<proteinExistence type="predicted"/>
<dbReference type="EMBL" id="JADHSG010000003">
    <property type="protein sequence ID" value="MBL6903233.1"/>
    <property type="molecule type" value="Genomic_DNA"/>
</dbReference>
<dbReference type="AlphaFoldDB" id="A0A937JEF0"/>
<evidence type="ECO:0000313" key="1">
    <source>
        <dbReference type="EMBL" id="MBL6903233.1"/>
    </source>
</evidence>
<organism evidence="1 2">
    <name type="scientific">SAR86 cluster bacterium</name>
    <dbReference type="NCBI Taxonomy" id="2030880"/>
    <lineage>
        <taxon>Bacteria</taxon>
        <taxon>Pseudomonadati</taxon>
        <taxon>Pseudomonadota</taxon>
        <taxon>Gammaproteobacteria</taxon>
        <taxon>SAR86 cluster</taxon>
    </lineage>
</organism>